<reference evidence="3" key="1">
    <citation type="submission" date="2012-11" db="EMBL/GenBank/DDBJ databases">
        <authorList>
            <person name="Lucero-Rivera Y.E."/>
            <person name="Tovar-Ramirez D."/>
        </authorList>
    </citation>
    <scope>NUCLEOTIDE SEQUENCE [LARGE SCALE GENOMIC DNA]</scope>
    <source>
        <strain evidence="3">Araruama</strain>
    </source>
</reference>
<evidence type="ECO:0000313" key="3">
    <source>
        <dbReference type="Proteomes" id="UP000189670"/>
    </source>
</evidence>
<feature type="compositionally biased region" description="Polar residues" evidence="1">
    <location>
        <begin position="29"/>
        <end position="38"/>
    </location>
</feature>
<organism evidence="2 3">
    <name type="scientific">Candidatus Magnetoglobus multicellularis str. Araruama</name>
    <dbReference type="NCBI Taxonomy" id="890399"/>
    <lineage>
        <taxon>Bacteria</taxon>
        <taxon>Pseudomonadati</taxon>
        <taxon>Thermodesulfobacteriota</taxon>
        <taxon>Desulfobacteria</taxon>
        <taxon>Desulfobacterales</taxon>
        <taxon>Desulfobacteraceae</taxon>
        <taxon>Candidatus Magnetoglobus</taxon>
    </lineage>
</organism>
<comment type="caution">
    <text evidence="2">The sequence shown here is derived from an EMBL/GenBank/DDBJ whole genome shotgun (WGS) entry which is preliminary data.</text>
</comment>
<gene>
    <name evidence="2" type="ORF">OMM_15472</name>
</gene>
<feature type="region of interest" description="Disordered" evidence="1">
    <location>
        <begin position="1"/>
        <end position="41"/>
    </location>
</feature>
<proteinExistence type="predicted"/>
<evidence type="ECO:0000313" key="2">
    <source>
        <dbReference type="EMBL" id="ETR64739.1"/>
    </source>
</evidence>
<protein>
    <submittedName>
        <fullName evidence="2">Uncharacterized protein</fullName>
    </submittedName>
</protein>
<evidence type="ECO:0000256" key="1">
    <source>
        <dbReference type="SAM" id="MobiDB-lite"/>
    </source>
</evidence>
<dbReference type="Proteomes" id="UP000189670">
    <property type="component" value="Unassembled WGS sequence"/>
</dbReference>
<name>A0A1V1NQ86_9BACT</name>
<dbReference type="EMBL" id="ATBP01003705">
    <property type="protein sequence ID" value="ETR64739.1"/>
    <property type="molecule type" value="Genomic_DNA"/>
</dbReference>
<dbReference type="AlphaFoldDB" id="A0A1V1NQ86"/>
<accession>A0A1V1NQ86</accession>
<sequence>MTTAGMPTAGMPTAGMPTAGMPTAGMPTASVSVSGQPTTIPPMGQTTAGMTTAAVAVAGQPFTTQTTDTITQPQTNFSMGGNAPIAQINPGTGLSNTQIQTTAGVASTTGTGVLQGTVDGNCICPLCGTTAPMNVAQPVIPSPVQNVVH</sequence>